<organism evidence="6 7">
    <name type="scientific">Gracilariopsis chorda</name>
    <dbReference type="NCBI Taxonomy" id="448386"/>
    <lineage>
        <taxon>Eukaryota</taxon>
        <taxon>Rhodophyta</taxon>
        <taxon>Florideophyceae</taxon>
        <taxon>Rhodymeniophycidae</taxon>
        <taxon>Gracilariales</taxon>
        <taxon>Gracilariaceae</taxon>
        <taxon>Gracilariopsis</taxon>
    </lineage>
</organism>
<protein>
    <recommendedName>
        <fullName evidence="2">Pyridoxal phosphate homeostasis protein</fullName>
        <shortName evidence="2">PLP homeostasis protein</shortName>
    </recommendedName>
</protein>
<dbReference type="PANTHER" id="PTHR10146:SF14">
    <property type="entry name" value="PYRIDOXAL PHOSPHATE HOMEOSTASIS PROTEIN"/>
    <property type="match status" value="1"/>
</dbReference>
<comment type="caution">
    <text evidence="6">The sequence shown here is derived from an EMBL/GenBank/DDBJ whole genome shotgun (WGS) entry which is preliminary data.</text>
</comment>
<evidence type="ECO:0000313" key="7">
    <source>
        <dbReference type="Proteomes" id="UP000247409"/>
    </source>
</evidence>
<proteinExistence type="inferred from homology"/>
<dbReference type="NCBIfam" id="TIGR00044">
    <property type="entry name" value="YggS family pyridoxal phosphate-dependent enzyme"/>
    <property type="match status" value="1"/>
</dbReference>
<dbReference type="OrthoDB" id="10264196at2759"/>
<dbReference type="EMBL" id="NBIV01000014">
    <property type="protein sequence ID" value="PXF48381.1"/>
    <property type="molecule type" value="Genomic_DNA"/>
</dbReference>
<dbReference type="STRING" id="448386.A0A2V3J1R6"/>
<comment type="similarity">
    <text evidence="2 4">Belongs to the pyridoxal phosphate-binding protein YggS/PROSC family.</text>
</comment>
<accession>A0A2V3J1R6</accession>
<evidence type="ECO:0000259" key="5">
    <source>
        <dbReference type="Pfam" id="PF01168"/>
    </source>
</evidence>
<comment type="function">
    <text evidence="2">Pyridoxal 5'-phosphate (PLP)-binding protein, which may be involved in intracellular homeostatic regulation of pyridoxal 5'-phosphate (PLP), the active form of vitamin B6.</text>
</comment>
<dbReference type="InterPro" id="IPR001608">
    <property type="entry name" value="Ala_racemase_N"/>
</dbReference>
<sequence length="248" mass="27052">MGADAKQDSPTHDVVGALNCVRERIEALSSTQNGRRVDLVAVSKTKPPELLQAAYDAGQRHFGENYVQELVQKAPLLPPDVKWHFVGSLQSNKAKILVSVPNLFVVESVDRKKTATALHKAVAKTDRNEKLKVMVQVNTSGEESKSGCQPGQTAELAEFVVKECEHLELVGLMTIGAFDTSDEPEAFKILNKERDAVATRLNRSIKELQLSMGMSGDFEAAIRMGSDSVRVGSTIFGAREYGNKVIQG</sequence>
<keyword evidence="1 2" id="KW-0663">Pyridoxal phosphate</keyword>
<reference evidence="6 7" key="1">
    <citation type="journal article" date="2018" name="Mol. Biol. Evol.">
        <title>Analysis of the draft genome of the red seaweed Gracilariopsis chorda provides insights into genome size evolution in Rhodophyta.</title>
        <authorList>
            <person name="Lee J."/>
            <person name="Yang E.C."/>
            <person name="Graf L."/>
            <person name="Yang J.H."/>
            <person name="Qiu H."/>
            <person name="Zel Zion U."/>
            <person name="Chan C.X."/>
            <person name="Stephens T.G."/>
            <person name="Weber A.P.M."/>
            <person name="Boo G.H."/>
            <person name="Boo S.M."/>
            <person name="Kim K.M."/>
            <person name="Shin Y."/>
            <person name="Jung M."/>
            <person name="Lee S.J."/>
            <person name="Yim H.S."/>
            <person name="Lee J.H."/>
            <person name="Bhattacharya D."/>
            <person name="Yoon H.S."/>
        </authorList>
    </citation>
    <scope>NUCLEOTIDE SEQUENCE [LARGE SCALE GENOMIC DNA]</scope>
    <source>
        <strain evidence="6 7">SKKU-2015</strain>
        <tissue evidence="6">Whole body</tissue>
    </source>
</reference>
<dbReference type="PROSITE" id="PS01211">
    <property type="entry name" value="UPF0001"/>
    <property type="match status" value="1"/>
</dbReference>
<dbReference type="InterPro" id="IPR029066">
    <property type="entry name" value="PLP-binding_barrel"/>
</dbReference>
<dbReference type="AlphaFoldDB" id="A0A2V3J1R6"/>
<evidence type="ECO:0000256" key="2">
    <source>
        <dbReference type="HAMAP-Rule" id="MF_03225"/>
    </source>
</evidence>
<dbReference type="SUPFAM" id="SSF51419">
    <property type="entry name" value="PLP-binding barrel"/>
    <property type="match status" value="1"/>
</dbReference>
<dbReference type="Gene3D" id="3.20.20.10">
    <property type="entry name" value="Alanine racemase"/>
    <property type="match status" value="1"/>
</dbReference>
<gene>
    <name evidence="6" type="ORF">BWQ96_01841</name>
</gene>
<dbReference type="PANTHER" id="PTHR10146">
    <property type="entry name" value="PROLINE SYNTHETASE CO-TRANSCRIBED BACTERIAL HOMOLOG PROTEIN"/>
    <property type="match status" value="1"/>
</dbReference>
<dbReference type="HAMAP" id="MF_02087">
    <property type="entry name" value="PLP_homeostasis"/>
    <property type="match status" value="1"/>
</dbReference>
<dbReference type="Proteomes" id="UP000247409">
    <property type="component" value="Unassembled WGS sequence"/>
</dbReference>
<dbReference type="CDD" id="cd06822">
    <property type="entry name" value="PLPDE_III_YBL036c_euk"/>
    <property type="match status" value="1"/>
</dbReference>
<comment type="cofactor">
    <cofactor evidence="3">
        <name>pyridoxal 5'-phosphate</name>
        <dbReference type="ChEBI" id="CHEBI:597326"/>
    </cofactor>
</comment>
<feature type="domain" description="Alanine racemase N-terminal" evidence="5">
    <location>
        <begin position="19"/>
        <end position="239"/>
    </location>
</feature>
<evidence type="ECO:0000256" key="3">
    <source>
        <dbReference type="PIRSR" id="PIRSR004848-1"/>
    </source>
</evidence>
<dbReference type="Pfam" id="PF01168">
    <property type="entry name" value="Ala_racemase_N"/>
    <property type="match status" value="1"/>
</dbReference>
<keyword evidence="7" id="KW-1185">Reference proteome</keyword>
<dbReference type="PIRSF" id="PIRSF004848">
    <property type="entry name" value="YBL036c_PLPDEIII"/>
    <property type="match status" value="1"/>
</dbReference>
<name>A0A2V3J1R6_9FLOR</name>
<evidence type="ECO:0000256" key="4">
    <source>
        <dbReference type="RuleBase" id="RU004514"/>
    </source>
</evidence>
<dbReference type="GO" id="GO:0030170">
    <property type="term" value="F:pyridoxal phosphate binding"/>
    <property type="evidence" value="ECO:0007669"/>
    <property type="project" value="UniProtKB-UniRule"/>
</dbReference>
<feature type="modified residue" description="N6-(pyridoxal phosphate)lysine" evidence="2 3">
    <location>
        <position position="44"/>
    </location>
</feature>
<evidence type="ECO:0000313" key="6">
    <source>
        <dbReference type="EMBL" id="PXF48381.1"/>
    </source>
</evidence>
<dbReference type="InterPro" id="IPR011078">
    <property type="entry name" value="PyrdxlP_homeostasis"/>
</dbReference>
<dbReference type="FunFam" id="3.20.20.10:FF:000007">
    <property type="entry name" value="Pyridoxal phosphate homeostasis protein"/>
    <property type="match status" value="1"/>
</dbReference>
<evidence type="ECO:0000256" key="1">
    <source>
        <dbReference type="ARBA" id="ARBA00022898"/>
    </source>
</evidence>